<dbReference type="InParanoid" id="A0A0P0X3Z4"/>
<reference evidence="3" key="1">
    <citation type="journal article" date="2005" name="Nature">
        <title>The map-based sequence of the rice genome.</title>
        <authorList>
            <consortium name="International rice genome sequencing project (IRGSP)"/>
            <person name="Matsumoto T."/>
            <person name="Wu J."/>
            <person name="Kanamori H."/>
            <person name="Katayose Y."/>
            <person name="Fujisawa M."/>
            <person name="Namiki N."/>
            <person name="Mizuno H."/>
            <person name="Yamamoto K."/>
            <person name="Antonio B.A."/>
            <person name="Baba T."/>
            <person name="Sakata K."/>
            <person name="Nagamura Y."/>
            <person name="Aoki H."/>
            <person name="Arikawa K."/>
            <person name="Arita K."/>
            <person name="Bito T."/>
            <person name="Chiden Y."/>
            <person name="Fujitsuka N."/>
            <person name="Fukunaka R."/>
            <person name="Hamada M."/>
            <person name="Harada C."/>
            <person name="Hayashi A."/>
            <person name="Hijishita S."/>
            <person name="Honda M."/>
            <person name="Hosokawa S."/>
            <person name="Ichikawa Y."/>
            <person name="Idonuma A."/>
            <person name="Iijima M."/>
            <person name="Ikeda M."/>
            <person name="Ikeno M."/>
            <person name="Ito K."/>
            <person name="Ito S."/>
            <person name="Ito T."/>
            <person name="Ito Y."/>
            <person name="Ito Y."/>
            <person name="Iwabuchi A."/>
            <person name="Kamiya K."/>
            <person name="Karasawa W."/>
            <person name="Kurita K."/>
            <person name="Katagiri S."/>
            <person name="Kikuta A."/>
            <person name="Kobayashi H."/>
            <person name="Kobayashi N."/>
            <person name="Machita K."/>
            <person name="Maehara T."/>
            <person name="Masukawa M."/>
            <person name="Mizubayashi T."/>
            <person name="Mukai Y."/>
            <person name="Nagasaki H."/>
            <person name="Nagata Y."/>
            <person name="Naito S."/>
            <person name="Nakashima M."/>
            <person name="Nakama Y."/>
            <person name="Nakamichi Y."/>
            <person name="Nakamura M."/>
            <person name="Meguro A."/>
            <person name="Negishi M."/>
            <person name="Ohta I."/>
            <person name="Ohta T."/>
            <person name="Okamoto M."/>
            <person name="Ono N."/>
            <person name="Saji S."/>
            <person name="Sakaguchi M."/>
            <person name="Sakai K."/>
            <person name="Shibata M."/>
            <person name="Shimokawa T."/>
            <person name="Song J."/>
            <person name="Takazaki Y."/>
            <person name="Terasawa K."/>
            <person name="Tsugane M."/>
            <person name="Tsuji K."/>
            <person name="Ueda S."/>
            <person name="Waki K."/>
            <person name="Yamagata H."/>
            <person name="Yamamoto M."/>
            <person name="Yamamoto S."/>
            <person name="Yamane H."/>
            <person name="Yoshiki S."/>
            <person name="Yoshihara R."/>
            <person name="Yukawa K."/>
            <person name="Zhong H."/>
            <person name="Yano M."/>
            <person name="Yuan Q."/>
            <person name="Ouyang S."/>
            <person name="Liu J."/>
            <person name="Jones K.M."/>
            <person name="Gansberger K."/>
            <person name="Moffat K."/>
            <person name="Hill J."/>
            <person name="Bera J."/>
            <person name="Fadrosh D."/>
            <person name="Jin S."/>
            <person name="Johri S."/>
            <person name="Kim M."/>
            <person name="Overton L."/>
            <person name="Reardon M."/>
            <person name="Tsitrin T."/>
            <person name="Vuong H."/>
            <person name="Weaver B."/>
            <person name="Ciecko A."/>
            <person name="Tallon L."/>
            <person name="Jackson J."/>
            <person name="Pai G."/>
            <person name="Aken S.V."/>
            <person name="Utterback T."/>
            <person name="Reidmuller S."/>
            <person name="Feldblyum T."/>
            <person name="Hsiao J."/>
            <person name="Zismann V."/>
            <person name="Iobst S."/>
            <person name="de Vazeille A.R."/>
            <person name="Buell C.R."/>
            <person name="Ying K."/>
            <person name="Li Y."/>
            <person name="Lu T."/>
            <person name="Huang Y."/>
            <person name="Zhao Q."/>
            <person name="Feng Q."/>
            <person name="Zhang L."/>
            <person name="Zhu J."/>
            <person name="Weng Q."/>
            <person name="Mu J."/>
            <person name="Lu Y."/>
            <person name="Fan D."/>
            <person name="Liu Y."/>
            <person name="Guan J."/>
            <person name="Zhang Y."/>
            <person name="Yu S."/>
            <person name="Liu X."/>
            <person name="Zhang Y."/>
            <person name="Hong G."/>
            <person name="Han B."/>
            <person name="Choisne N."/>
            <person name="Demange N."/>
            <person name="Orjeda G."/>
            <person name="Samain S."/>
            <person name="Cattolico L."/>
            <person name="Pelletier E."/>
            <person name="Couloux A."/>
            <person name="Segurens B."/>
            <person name="Wincker P."/>
            <person name="D'Hont A."/>
            <person name="Scarpelli C."/>
            <person name="Weissenbach J."/>
            <person name="Salanoubat M."/>
            <person name="Quetier F."/>
            <person name="Yu Y."/>
            <person name="Kim H.R."/>
            <person name="Rambo T."/>
            <person name="Currie J."/>
            <person name="Collura K."/>
            <person name="Luo M."/>
            <person name="Yang T."/>
            <person name="Ammiraju J.S.S."/>
            <person name="Engler F."/>
            <person name="Soderlund C."/>
            <person name="Wing R.A."/>
            <person name="Palmer L.E."/>
            <person name="de la Bastide M."/>
            <person name="Spiegel L."/>
            <person name="Nascimento L."/>
            <person name="Zutavern T."/>
            <person name="O'Shaughnessy A."/>
            <person name="Dike S."/>
            <person name="Dedhia N."/>
            <person name="Preston R."/>
            <person name="Balija V."/>
            <person name="McCombie W.R."/>
            <person name="Chow T."/>
            <person name="Chen H."/>
            <person name="Chung M."/>
            <person name="Chen C."/>
            <person name="Shaw J."/>
            <person name="Wu H."/>
            <person name="Hsiao K."/>
            <person name="Chao Y."/>
            <person name="Chu M."/>
            <person name="Cheng C."/>
            <person name="Hour A."/>
            <person name="Lee P."/>
            <person name="Lin S."/>
            <person name="Lin Y."/>
            <person name="Liou J."/>
            <person name="Liu S."/>
            <person name="Hsing Y."/>
            <person name="Raghuvanshi S."/>
            <person name="Mohanty A."/>
            <person name="Bharti A.K."/>
            <person name="Gaur A."/>
            <person name="Gupta V."/>
            <person name="Kumar D."/>
            <person name="Ravi V."/>
            <person name="Vij S."/>
            <person name="Kapur A."/>
            <person name="Khurana P."/>
            <person name="Khurana P."/>
            <person name="Khurana J.P."/>
            <person name="Tyagi A.K."/>
            <person name="Gaikwad K."/>
            <person name="Singh A."/>
            <person name="Dalal V."/>
            <person name="Srivastava S."/>
            <person name="Dixit A."/>
            <person name="Pal A.K."/>
            <person name="Ghazi I.A."/>
            <person name="Yadav M."/>
            <person name="Pandit A."/>
            <person name="Bhargava A."/>
            <person name="Sureshbabu K."/>
            <person name="Batra K."/>
            <person name="Sharma T.R."/>
            <person name="Mohapatra T."/>
            <person name="Singh N.K."/>
            <person name="Messing J."/>
            <person name="Nelson A.B."/>
            <person name="Fuks G."/>
            <person name="Kavchok S."/>
            <person name="Keizer G."/>
            <person name="Linton E."/>
            <person name="Llaca V."/>
            <person name="Song R."/>
            <person name="Tanyolac B."/>
            <person name="Young S."/>
            <person name="Ho-Il K."/>
            <person name="Hahn J.H."/>
            <person name="Sangsakoo G."/>
            <person name="Vanavichit A."/>
            <person name="de Mattos Luiz.A.T."/>
            <person name="Zimmer P.D."/>
            <person name="Malone G."/>
            <person name="Dellagostin O."/>
            <person name="de Oliveira A.C."/>
            <person name="Bevan M."/>
            <person name="Bancroft I."/>
            <person name="Minx P."/>
            <person name="Cordum H."/>
            <person name="Wilson R."/>
            <person name="Cheng Z."/>
            <person name="Jin W."/>
            <person name="Jiang J."/>
            <person name="Leong S.A."/>
            <person name="Iwama H."/>
            <person name="Gojobori T."/>
            <person name="Itoh T."/>
            <person name="Niimura Y."/>
            <person name="Fujii Y."/>
            <person name="Habara T."/>
            <person name="Sakai H."/>
            <person name="Sato Y."/>
            <person name="Wilson G."/>
            <person name="Kumar K."/>
            <person name="McCouch S."/>
            <person name="Juretic N."/>
            <person name="Hoen D."/>
            <person name="Wright S."/>
            <person name="Bruskiewich R."/>
            <person name="Bureau T."/>
            <person name="Miyao A."/>
            <person name="Hirochika H."/>
            <person name="Nishikawa T."/>
            <person name="Kadowaki K."/>
            <person name="Sugiura M."/>
            <person name="Burr B."/>
            <person name="Sasaki T."/>
        </authorList>
    </citation>
    <scope>NUCLEOTIDE SEQUENCE [LARGE SCALE GENOMIC DNA]</scope>
    <source>
        <strain evidence="3">cv. Nipponbare</strain>
    </source>
</reference>
<proteinExistence type="predicted"/>
<dbReference type="Proteomes" id="UP000059680">
    <property type="component" value="Chromosome 7"/>
</dbReference>
<reference evidence="2 3" key="3">
    <citation type="journal article" date="2013" name="Rice">
        <title>Improvement of the Oryza sativa Nipponbare reference genome using next generation sequence and optical map data.</title>
        <authorList>
            <person name="Kawahara Y."/>
            <person name="de la Bastide M."/>
            <person name="Hamilton J.P."/>
            <person name="Kanamori H."/>
            <person name="McCombie W.R."/>
            <person name="Ouyang S."/>
            <person name="Schwartz D.C."/>
            <person name="Tanaka T."/>
            <person name="Wu J."/>
            <person name="Zhou S."/>
            <person name="Childs K.L."/>
            <person name="Davidson R.M."/>
            <person name="Lin H."/>
            <person name="Quesada-Ocampo L."/>
            <person name="Vaillancourt B."/>
            <person name="Sakai H."/>
            <person name="Lee S.S."/>
            <person name="Kim J."/>
            <person name="Numa H."/>
            <person name="Itoh T."/>
            <person name="Buell C.R."/>
            <person name="Matsumoto T."/>
        </authorList>
    </citation>
    <scope>NUCLEOTIDE SEQUENCE [LARGE SCALE GENOMIC DNA]</scope>
    <source>
        <strain evidence="3">cv. Nipponbare</strain>
    </source>
</reference>
<evidence type="ECO:0000313" key="2">
    <source>
        <dbReference type="EMBL" id="BAT00638.1"/>
    </source>
</evidence>
<feature type="non-terminal residue" evidence="2">
    <location>
        <position position="228"/>
    </location>
</feature>
<dbReference type="PaxDb" id="39947-A0A0P0X3Z4"/>
<name>A0A0P0X3Z4_ORYSJ</name>
<reference evidence="2 3" key="2">
    <citation type="journal article" date="2013" name="Plant Cell Physiol.">
        <title>Rice Annotation Project Database (RAP-DB): an integrative and interactive database for rice genomics.</title>
        <authorList>
            <person name="Sakai H."/>
            <person name="Lee S.S."/>
            <person name="Tanaka T."/>
            <person name="Numa H."/>
            <person name="Kim J."/>
            <person name="Kawahara Y."/>
            <person name="Wakimoto H."/>
            <person name="Yang C.C."/>
            <person name="Iwamoto M."/>
            <person name="Abe T."/>
            <person name="Yamada Y."/>
            <person name="Muto A."/>
            <person name="Inokuchi H."/>
            <person name="Ikemura T."/>
            <person name="Matsumoto T."/>
            <person name="Sasaki T."/>
            <person name="Itoh T."/>
        </authorList>
    </citation>
    <scope>NUCLEOTIDE SEQUENCE [LARGE SCALE GENOMIC DNA]</scope>
    <source>
        <strain evidence="3">cv. Nipponbare</strain>
    </source>
</reference>
<organism evidence="2 3">
    <name type="scientific">Oryza sativa subsp. japonica</name>
    <name type="common">Rice</name>
    <dbReference type="NCBI Taxonomy" id="39947"/>
    <lineage>
        <taxon>Eukaryota</taxon>
        <taxon>Viridiplantae</taxon>
        <taxon>Streptophyta</taxon>
        <taxon>Embryophyta</taxon>
        <taxon>Tracheophyta</taxon>
        <taxon>Spermatophyta</taxon>
        <taxon>Magnoliopsida</taxon>
        <taxon>Liliopsida</taxon>
        <taxon>Poales</taxon>
        <taxon>Poaceae</taxon>
        <taxon>BOP clade</taxon>
        <taxon>Oryzoideae</taxon>
        <taxon>Oryzeae</taxon>
        <taxon>Oryzinae</taxon>
        <taxon>Oryza</taxon>
        <taxon>Oryza sativa</taxon>
    </lineage>
</organism>
<feature type="signal peptide" evidence="1">
    <location>
        <begin position="1"/>
        <end position="16"/>
    </location>
</feature>
<accession>A0A0P0X3Z4</accession>
<dbReference type="FunCoup" id="A0A0P0X3Z4">
    <property type="interactions" value="331"/>
</dbReference>
<protein>
    <submittedName>
        <fullName evidence="2">Os07g0218766 protein</fullName>
    </submittedName>
</protein>
<dbReference type="EMBL" id="AP014963">
    <property type="protein sequence ID" value="BAT00638.1"/>
    <property type="molecule type" value="Genomic_DNA"/>
</dbReference>
<sequence length="228" mass="24426">MICCMTRSILLRVSSALRGAVATMDASLDDGKRSATLSENVWPTMSFSAARYSSLYLDRLPTEHRSTMSLISLVIISVRFTAVPGAAAAAADTSRTSRATSSSRMRWNERTRAAVSSSCVSSRRRWRHRSPYGASATSLPPKLNASVPLVRWRSANARSLLLRISCAASGDEATTVGTSPNQSCMTGPCSRASLRMTLCTLSLDDTKWWMLPISGSVLGPGGSLSLDG</sequence>
<evidence type="ECO:0000313" key="3">
    <source>
        <dbReference type="Proteomes" id="UP000059680"/>
    </source>
</evidence>
<gene>
    <name evidence="2" type="ordered locus">Os07g0218766</name>
    <name evidence="2" type="ORF">OSNPB_070218766</name>
</gene>
<dbReference type="Gramene" id="Os07t0218766-00">
    <property type="protein sequence ID" value="Os07t0218766-00"/>
    <property type="gene ID" value="Os07g0218766"/>
</dbReference>
<evidence type="ECO:0000256" key="1">
    <source>
        <dbReference type="SAM" id="SignalP"/>
    </source>
</evidence>
<keyword evidence="3" id="KW-1185">Reference proteome</keyword>
<keyword evidence="1" id="KW-0732">Signal</keyword>
<feature type="chain" id="PRO_5006056958" evidence="1">
    <location>
        <begin position="17"/>
        <end position="228"/>
    </location>
</feature>
<dbReference type="AlphaFoldDB" id="A0A0P0X3Z4"/>